<dbReference type="AlphaFoldDB" id="A0A8J2Z7F5"/>
<name>A0A8J2Z7F5_9GAMM</name>
<proteinExistence type="predicted"/>
<evidence type="ECO:0000313" key="1">
    <source>
        <dbReference type="EMBL" id="GGG09661.1"/>
    </source>
</evidence>
<protein>
    <submittedName>
        <fullName evidence="1">Uncharacterized protein</fullName>
    </submittedName>
</protein>
<organism evidence="1 2">
    <name type="scientific">Cysteiniphilum litorale</name>
    <dbReference type="NCBI Taxonomy" id="2056700"/>
    <lineage>
        <taxon>Bacteria</taxon>
        <taxon>Pseudomonadati</taxon>
        <taxon>Pseudomonadota</taxon>
        <taxon>Gammaproteobacteria</taxon>
        <taxon>Thiotrichales</taxon>
        <taxon>Fastidiosibacteraceae</taxon>
        <taxon>Cysteiniphilum</taxon>
    </lineage>
</organism>
<evidence type="ECO:0000313" key="2">
    <source>
        <dbReference type="Proteomes" id="UP000636949"/>
    </source>
</evidence>
<reference evidence="1" key="1">
    <citation type="journal article" date="2014" name="Int. J. Syst. Evol. Microbiol.">
        <title>Complete genome sequence of Corynebacterium casei LMG S-19264T (=DSM 44701T), isolated from a smear-ripened cheese.</title>
        <authorList>
            <consortium name="US DOE Joint Genome Institute (JGI-PGF)"/>
            <person name="Walter F."/>
            <person name="Albersmeier A."/>
            <person name="Kalinowski J."/>
            <person name="Ruckert C."/>
        </authorList>
    </citation>
    <scope>NUCLEOTIDE SEQUENCE</scope>
    <source>
        <strain evidence="1">CGMCC 1.15758</strain>
    </source>
</reference>
<sequence length="121" mass="13953">MKLVGMRIEDDLASRLDKLASNKNKFYSKNEAYQKILEIGIKHFEGERQENITELLKAIASTSIENRQILRQVYRGQFDVKLSDFNTPDDEIKAVRMSAKNVVNEILYNKDSEQNNGENNA</sequence>
<dbReference type="EMBL" id="BMJS01000187">
    <property type="protein sequence ID" value="GGG09661.1"/>
    <property type="molecule type" value="Genomic_DNA"/>
</dbReference>
<comment type="caution">
    <text evidence="1">The sequence shown here is derived from an EMBL/GenBank/DDBJ whole genome shotgun (WGS) entry which is preliminary data.</text>
</comment>
<gene>
    <name evidence="1" type="ORF">GCM10010995_28990</name>
</gene>
<keyword evidence="2" id="KW-1185">Reference proteome</keyword>
<reference evidence="1" key="2">
    <citation type="submission" date="2020-09" db="EMBL/GenBank/DDBJ databases">
        <authorList>
            <person name="Sun Q."/>
            <person name="Zhou Y."/>
        </authorList>
    </citation>
    <scope>NUCLEOTIDE SEQUENCE</scope>
    <source>
        <strain evidence="1">CGMCC 1.15758</strain>
    </source>
</reference>
<dbReference type="RefSeq" id="WP_117004219.1">
    <property type="nucleotide sequence ID" value="NZ_BMJS01000187.1"/>
</dbReference>
<accession>A0A8J2Z7F5</accession>
<dbReference type="OrthoDB" id="9904522at2"/>
<dbReference type="Proteomes" id="UP000636949">
    <property type="component" value="Unassembled WGS sequence"/>
</dbReference>